<name>A0A7H1RWP7_9BACL</name>
<dbReference type="EMBL" id="CP061470">
    <property type="protein sequence ID" value="QNU18686.1"/>
    <property type="molecule type" value="Genomic_DNA"/>
</dbReference>
<reference evidence="1 2" key="1">
    <citation type="submission" date="2020-09" db="EMBL/GenBank/DDBJ databases">
        <title>Complete Geobacillus genomes through the use of hybrid genome assembly.</title>
        <authorList>
            <person name="Vera D.L."/>
            <person name="Venkateswaran K."/>
            <person name="Singh N.K."/>
            <person name="Landry K."/>
        </authorList>
    </citation>
    <scope>NUCLEOTIDE SEQUENCE [LARGE SCALE GENOMIC DNA]</scope>
    <source>
        <strain evidence="1 2">SURF-189</strain>
    </source>
</reference>
<evidence type="ECO:0000313" key="2">
    <source>
        <dbReference type="Proteomes" id="UP000516388"/>
    </source>
</evidence>
<accession>A0A7H1RWP7</accession>
<dbReference type="Pfam" id="PF13217">
    <property type="entry name" value="DUF4025"/>
    <property type="match status" value="1"/>
</dbReference>
<organism evidence="1 2">
    <name type="scientific">Geobacillus zalihae</name>
    <dbReference type="NCBI Taxonomy" id="213419"/>
    <lineage>
        <taxon>Bacteria</taxon>
        <taxon>Bacillati</taxon>
        <taxon>Bacillota</taxon>
        <taxon>Bacilli</taxon>
        <taxon>Bacillales</taxon>
        <taxon>Anoxybacillaceae</taxon>
        <taxon>Geobacillus</taxon>
    </lineage>
</organism>
<evidence type="ECO:0000313" key="1">
    <source>
        <dbReference type="EMBL" id="QNU18686.1"/>
    </source>
</evidence>
<dbReference type="Proteomes" id="UP000516388">
    <property type="component" value="Chromosome"/>
</dbReference>
<gene>
    <name evidence="1" type="ORF">IC807_03115</name>
</gene>
<keyword evidence="2" id="KW-1185">Reference proteome</keyword>
<dbReference type="RefSeq" id="WP_020755559.1">
    <property type="nucleotide sequence ID" value="NZ_CP061470.1"/>
</dbReference>
<dbReference type="InterPro" id="IPR025100">
    <property type="entry name" value="DUF4025"/>
</dbReference>
<dbReference type="KEGG" id="gza:IC807_03115"/>
<protein>
    <submittedName>
        <fullName evidence="1">YozQ family protein</fullName>
    </submittedName>
</protein>
<sequence>MAENKQSLEMALQQYVPSNDEAASFLGSALAETHEQVSDMYAEGTIEATIEHKNGSDIPLSPRE</sequence>
<proteinExistence type="predicted"/>
<dbReference type="AlphaFoldDB" id="A0A7H1RWP7"/>